<organism evidence="1 2">
    <name type="scientific">Corynebacterium rouxii</name>
    <dbReference type="NCBI Taxonomy" id="2719119"/>
    <lineage>
        <taxon>Bacteria</taxon>
        <taxon>Bacillati</taxon>
        <taxon>Actinomycetota</taxon>
        <taxon>Actinomycetes</taxon>
        <taxon>Mycobacteriales</taxon>
        <taxon>Corynebacteriaceae</taxon>
        <taxon>Corynebacterium</taxon>
    </lineage>
</organism>
<accession>A0A6I8M9I1</accession>
<reference evidence="1 2" key="1">
    <citation type="submission" date="2019-11" db="EMBL/GenBank/DDBJ databases">
        <authorList>
            <person name="Brisse S."/>
        </authorList>
    </citation>
    <scope>NUCLEOTIDE SEQUENCE [LARGE SCALE GENOMIC DNA]</scope>
    <source>
        <strain evidence="1">FRC0190</strain>
    </source>
</reference>
<dbReference type="Proteomes" id="UP000423525">
    <property type="component" value="Chromosome"/>
</dbReference>
<proteinExistence type="predicted"/>
<dbReference type="EMBL" id="LR738855">
    <property type="protein sequence ID" value="VZH84163.1"/>
    <property type="molecule type" value="Genomic_DNA"/>
</dbReference>
<dbReference type="KEGG" id="crf:FRC0190_00200"/>
<protein>
    <submittedName>
        <fullName evidence="1">Uncharacterized protein</fullName>
    </submittedName>
</protein>
<evidence type="ECO:0000313" key="1">
    <source>
        <dbReference type="EMBL" id="VZH84163.1"/>
    </source>
</evidence>
<dbReference type="RefSeq" id="WP_166443132.1">
    <property type="nucleotide sequence ID" value="NZ_LR738855.1"/>
</dbReference>
<gene>
    <name evidence="1" type="ORF">FRC0190_00200</name>
</gene>
<sequence>MNRIALEELHQALISEAEAMRTGEYFLGAGIVDAYAHQLREAIDSHGE</sequence>
<name>A0A6I8M9I1_9CORY</name>
<evidence type="ECO:0000313" key="2">
    <source>
        <dbReference type="Proteomes" id="UP000423525"/>
    </source>
</evidence>
<dbReference type="AlphaFoldDB" id="A0A6I8M9I1"/>